<keyword evidence="4" id="KW-1185">Reference proteome</keyword>
<evidence type="ECO:0000313" key="3">
    <source>
        <dbReference type="EMBL" id="KIM31381.1"/>
    </source>
</evidence>
<feature type="compositionally biased region" description="Polar residues" evidence="1">
    <location>
        <begin position="1"/>
        <end position="29"/>
    </location>
</feature>
<evidence type="ECO:0000256" key="1">
    <source>
        <dbReference type="SAM" id="MobiDB-lite"/>
    </source>
</evidence>
<dbReference type="InterPro" id="IPR000210">
    <property type="entry name" value="BTB/POZ_dom"/>
</dbReference>
<protein>
    <recommendedName>
        <fullName evidence="2">BTB domain-containing protein</fullName>
    </recommendedName>
</protein>
<dbReference type="Pfam" id="PF00651">
    <property type="entry name" value="BTB"/>
    <property type="match status" value="1"/>
</dbReference>
<dbReference type="HOGENOM" id="CLU_079122_1_0_1"/>
<dbReference type="OrthoDB" id="3184970at2759"/>
<dbReference type="SMART" id="SM00225">
    <property type="entry name" value="BTB"/>
    <property type="match status" value="1"/>
</dbReference>
<evidence type="ECO:0000259" key="2">
    <source>
        <dbReference type="PROSITE" id="PS50097"/>
    </source>
</evidence>
<reference evidence="4" key="2">
    <citation type="submission" date="2015-01" db="EMBL/GenBank/DDBJ databases">
        <title>Evolutionary Origins and Diversification of the Mycorrhizal Mutualists.</title>
        <authorList>
            <consortium name="DOE Joint Genome Institute"/>
            <consortium name="Mycorrhizal Genomics Consortium"/>
            <person name="Kohler A."/>
            <person name="Kuo A."/>
            <person name="Nagy L.G."/>
            <person name="Floudas D."/>
            <person name="Copeland A."/>
            <person name="Barry K.W."/>
            <person name="Cichocki N."/>
            <person name="Veneault-Fourrey C."/>
            <person name="LaButti K."/>
            <person name="Lindquist E.A."/>
            <person name="Lipzen A."/>
            <person name="Lundell T."/>
            <person name="Morin E."/>
            <person name="Murat C."/>
            <person name="Riley R."/>
            <person name="Ohm R."/>
            <person name="Sun H."/>
            <person name="Tunlid A."/>
            <person name="Henrissat B."/>
            <person name="Grigoriev I.V."/>
            <person name="Hibbett D.S."/>
            <person name="Martin F."/>
        </authorList>
    </citation>
    <scope>NUCLEOTIDE SEQUENCE [LARGE SCALE GENOMIC DNA]</scope>
    <source>
        <strain evidence="4">MAFF 305830</strain>
    </source>
</reference>
<dbReference type="STRING" id="933852.A0A0C3BIP1"/>
<dbReference type="Proteomes" id="UP000054097">
    <property type="component" value="Unassembled WGS sequence"/>
</dbReference>
<accession>A0A0C3BIP1</accession>
<feature type="region of interest" description="Disordered" evidence="1">
    <location>
        <begin position="1"/>
        <end position="30"/>
    </location>
</feature>
<dbReference type="PROSITE" id="PS50097">
    <property type="entry name" value="BTB"/>
    <property type="match status" value="1"/>
</dbReference>
<dbReference type="Gene3D" id="3.30.710.10">
    <property type="entry name" value="Potassium Channel Kv1.1, Chain A"/>
    <property type="match status" value="1"/>
</dbReference>
<dbReference type="EMBL" id="KN824282">
    <property type="protein sequence ID" value="KIM31381.1"/>
    <property type="molecule type" value="Genomic_DNA"/>
</dbReference>
<name>A0A0C3BIP1_SERVB</name>
<feature type="domain" description="BTB" evidence="2">
    <location>
        <begin position="36"/>
        <end position="95"/>
    </location>
</feature>
<proteinExistence type="predicted"/>
<dbReference type="AlphaFoldDB" id="A0A0C3BIP1"/>
<organism evidence="3 4">
    <name type="scientific">Serendipita vermifera MAFF 305830</name>
    <dbReference type="NCBI Taxonomy" id="933852"/>
    <lineage>
        <taxon>Eukaryota</taxon>
        <taxon>Fungi</taxon>
        <taxon>Dikarya</taxon>
        <taxon>Basidiomycota</taxon>
        <taxon>Agaricomycotina</taxon>
        <taxon>Agaricomycetes</taxon>
        <taxon>Sebacinales</taxon>
        <taxon>Serendipitaceae</taxon>
        <taxon>Serendipita</taxon>
    </lineage>
</organism>
<dbReference type="SUPFAM" id="SSF54695">
    <property type="entry name" value="POZ domain"/>
    <property type="match status" value="1"/>
</dbReference>
<sequence length="303" mass="34193">MEQRRQFANASNTASLSAVQEPRTSQSASFPPGAGDTAFITIDNVVFHVDRALLRYSSRVFGTIFEREVTNDRHTNPLRIEAEAATFEYILAFIHPILSSPSIDDIRILAALFRLAKRYEMEGVLHQLRRSLVEVRVVEDRPVLPWYKREPLAALVVAHAFDCITESRLALRECLKGPLEAHVAGAASFDIPAEVMGTVLRLRKERLDLLATKLNPNGGITNTDRNCFYCAMQQAQWRFNLLQHLQSHLQLSKLRDTLPSGHVYCANPHSHLVECQITPETIDAWSQDHARQEEGLPLPILNP</sequence>
<dbReference type="InterPro" id="IPR011333">
    <property type="entry name" value="SKP1/BTB/POZ_sf"/>
</dbReference>
<gene>
    <name evidence="3" type="ORF">M408DRAFT_21426</name>
</gene>
<reference evidence="3 4" key="1">
    <citation type="submission" date="2014-04" db="EMBL/GenBank/DDBJ databases">
        <authorList>
            <consortium name="DOE Joint Genome Institute"/>
            <person name="Kuo A."/>
            <person name="Zuccaro A."/>
            <person name="Kohler A."/>
            <person name="Nagy L.G."/>
            <person name="Floudas D."/>
            <person name="Copeland A."/>
            <person name="Barry K.W."/>
            <person name="Cichocki N."/>
            <person name="Veneault-Fourrey C."/>
            <person name="LaButti K."/>
            <person name="Lindquist E.A."/>
            <person name="Lipzen A."/>
            <person name="Lundell T."/>
            <person name="Morin E."/>
            <person name="Murat C."/>
            <person name="Sun H."/>
            <person name="Tunlid A."/>
            <person name="Henrissat B."/>
            <person name="Grigoriev I.V."/>
            <person name="Hibbett D.S."/>
            <person name="Martin F."/>
            <person name="Nordberg H.P."/>
            <person name="Cantor M.N."/>
            <person name="Hua S.X."/>
        </authorList>
    </citation>
    <scope>NUCLEOTIDE SEQUENCE [LARGE SCALE GENOMIC DNA]</scope>
    <source>
        <strain evidence="3 4">MAFF 305830</strain>
    </source>
</reference>
<evidence type="ECO:0000313" key="4">
    <source>
        <dbReference type="Proteomes" id="UP000054097"/>
    </source>
</evidence>